<organism evidence="2 3">
    <name type="scientific">Bacillus taeanensis</name>
    <dbReference type="NCBI Taxonomy" id="273032"/>
    <lineage>
        <taxon>Bacteria</taxon>
        <taxon>Bacillati</taxon>
        <taxon>Bacillota</taxon>
        <taxon>Bacilli</taxon>
        <taxon>Bacillales</taxon>
        <taxon>Bacillaceae</taxon>
        <taxon>Bacillus</taxon>
    </lineage>
</organism>
<gene>
    <name evidence="2" type="ORF">DS031_11055</name>
</gene>
<proteinExistence type="predicted"/>
<evidence type="ECO:0000313" key="2">
    <source>
        <dbReference type="EMBL" id="RBW69455.1"/>
    </source>
</evidence>
<dbReference type="AlphaFoldDB" id="A0A366XWC3"/>
<dbReference type="InterPro" id="IPR012337">
    <property type="entry name" value="RNaseH-like_sf"/>
</dbReference>
<reference evidence="2 3" key="1">
    <citation type="submission" date="2018-07" db="EMBL/GenBank/DDBJ databases">
        <title>Lottiidibacillus patelloidae gen. nov., sp. nov., isolated from the intestinal tract of a marine limpet and the reclassification of B. taeanensis BH030017T, B. algicola KMM 3737T and B. hwajinpoensis SW-72T as genus Lottiidibacillus.</title>
        <authorList>
            <person name="Liu R."/>
            <person name="Huang Z."/>
        </authorList>
    </citation>
    <scope>NUCLEOTIDE SEQUENCE [LARGE SCALE GENOMIC DNA]</scope>
    <source>
        <strain evidence="2 3">BH030017</strain>
    </source>
</reference>
<dbReference type="SUPFAM" id="SSF53098">
    <property type="entry name" value="Ribonuclease H-like"/>
    <property type="match status" value="1"/>
</dbReference>
<feature type="domain" description="YprB ribonuclease H-like" evidence="1">
    <location>
        <begin position="103"/>
        <end position="273"/>
    </location>
</feature>
<dbReference type="SUPFAM" id="SSF48452">
    <property type="entry name" value="TPR-like"/>
    <property type="match status" value="1"/>
</dbReference>
<dbReference type="Pfam" id="PF13482">
    <property type="entry name" value="RNase_H_2"/>
    <property type="match status" value="1"/>
</dbReference>
<dbReference type="Gene3D" id="1.25.40.10">
    <property type="entry name" value="Tetratricopeptide repeat domain"/>
    <property type="match status" value="1"/>
</dbReference>
<dbReference type="Proteomes" id="UP000253314">
    <property type="component" value="Unassembled WGS sequence"/>
</dbReference>
<evidence type="ECO:0000259" key="1">
    <source>
        <dbReference type="Pfam" id="PF13482"/>
    </source>
</evidence>
<sequence length="426" mass="49878">MSLQSKLNRYKSHLTVNNDKNAQIEKVKTLSETIQHYDTWVSLGAKPFEFENQVVFIRKKQYPFEYKHGIYELGKLKEAVERWNNYKIAHPLSGVDKKAEDFLFFDTETTGLGSGAGNTIFLIGYSRFLENSVEVTQVFLPNPAAEPAFYYGFLNDISELENIVTYNGKSFDWPNVKSRHTFVRDIVPELPVFGHFDLLHGSRRVWKHRLESHRLAVVEKEILQIKRESDVPGYLAPMLYFEYLKEQNPEIIAGVLKHNESDVITLISLYTHLSLMLLNEPFESHLSSEKYEIGRWYEALGDVERAMSYFQKLSESESSFTLKAKKSLSMLYKKQNQFEEAVALWTELSEQTEMGLEEVDIELSKVYEHRYKDFEKALYYAESAYQRWKSSLRLLKSKEENERKAFVKRIERLKEKIERRSNSGSS</sequence>
<accession>A0A366XWC3</accession>
<dbReference type="PANTHER" id="PTHR38462">
    <property type="entry name" value="EXONUCLEASE-LIKE PROTEIN"/>
    <property type="match status" value="1"/>
</dbReference>
<dbReference type="OrthoDB" id="9790530at2"/>
<dbReference type="InterPro" id="IPR011990">
    <property type="entry name" value="TPR-like_helical_dom_sf"/>
</dbReference>
<dbReference type="RefSeq" id="WP_113806145.1">
    <property type="nucleotide sequence ID" value="NZ_QOCW01000010.1"/>
</dbReference>
<dbReference type="PANTHER" id="PTHR38462:SF1">
    <property type="entry name" value="YPRB RIBONUCLEASE H-LIKE DOMAIN-CONTAINING PROTEIN"/>
    <property type="match status" value="1"/>
</dbReference>
<keyword evidence="3" id="KW-1185">Reference proteome</keyword>
<protein>
    <recommendedName>
        <fullName evidence="1">YprB ribonuclease H-like domain-containing protein</fullName>
    </recommendedName>
</protein>
<dbReference type="EMBL" id="QOCW01000010">
    <property type="protein sequence ID" value="RBW69455.1"/>
    <property type="molecule type" value="Genomic_DNA"/>
</dbReference>
<dbReference type="InterPro" id="IPR038720">
    <property type="entry name" value="YprB_RNase_H-like_dom"/>
</dbReference>
<name>A0A366XWC3_9BACI</name>
<comment type="caution">
    <text evidence="2">The sequence shown here is derived from an EMBL/GenBank/DDBJ whole genome shotgun (WGS) entry which is preliminary data.</text>
</comment>
<evidence type="ECO:0000313" key="3">
    <source>
        <dbReference type="Proteomes" id="UP000253314"/>
    </source>
</evidence>